<evidence type="ECO:0000313" key="6">
    <source>
        <dbReference type="Proteomes" id="UP000193969"/>
    </source>
</evidence>
<dbReference type="Proteomes" id="UP000278252">
    <property type="component" value="Unassembled WGS sequence"/>
</dbReference>
<dbReference type="Gene3D" id="3.30.70.2970">
    <property type="entry name" value="Protein of unknown function (DUF541), domain 2"/>
    <property type="match status" value="1"/>
</dbReference>
<dbReference type="Gene3D" id="3.30.110.170">
    <property type="entry name" value="Protein of unknown function (DUF541), domain 1"/>
    <property type="match status" value="1"/>
</dbReference>
<protein>
    <submittedName>
        <fullName evidence="3">SIMPL domain-containing protein</fullName>
    </submittedName>
</protein>
<dbReference type="OrthoDB" id="12132at2157"/>
<dbReference type="Pfam" id="PF04402">
    <property type="entry name" value="SIMPL"/>
    <property type="match status" value="1"/>
</dbReference>
<dbReference type="PANTHER" id="PTHR34387:SF2">
    <property type="entry name" value="SLR1258 PROTEIN"/>
    <property type="match status" value="1"/>
</dbReference>
<dbReference type="GO" id="GO:0006974">
    <property type="term" value="P:DNA damage response"/>
    <property type="evidence" value="ECO:0007669"/>
    <property type="project" value="TreeGrafter"/>
</dbReference>
<name>A0A1L9C4T1_9EURY</name>
<keyword evidence="1" id="KW-0812">Transmembrane</keyword>
<dbReference type="RefSeq" id="WP_072358426.1">
    <property type="nucleotide sequence ID" value="NZ_FXBN01000001.1"/>
</dbReference>
<dbReference type="Proteomes" id="UP000185713">
    <property type="component" value="Unassembled WGS sequence"/>
</dbReference>
<dbReference type="AlphaFoldDB" id="A0A1L9C4T1"/>
<reference evidence="3 7" key="4">
    <citation type="submission" date="2018-10" db="EMBL/GenBank/DDBJ databases">
        <title>Cultivation of a novel Methanohalophilus strain from Kebrit Deep of the Red Sea and a genomic comparison of members of the genus Methanohalophilus.</title>
        <authorList>
            <person name="Guan Y."/>
            <person name="Ngugi D.K."/>
            <person name="Stingl U."/>
        </authorList>
    </citation>
    <scope>NUCLEOTIDE SEQUENCE [LARGE SCALE GENOMIC DNA]</scope>
    <source>
        <strain evidence="3 7">DSM 7471</strain>
    </source>
</reference>
<reference evidence="2 5" key="1">
    <citation type="submission" date="2014-12" db="EMBL/GenBank/DDBJ databases">
        <title>The genome sequence of Methanohalophilus portucalensis strain FDF1.</title>
        <authorList>
            <person name="Lai M.-C."/>
            <person name="Lai S.-J."/>
        </authorList>
    </citation>
    <scope>NUCLEOTIDE SEQUENCE [LARGE SCALE GENOMIC DNA]</scope>
    <source>
        <strain evidence="2 5">FDF-1</strain>
    </source>
</reference>
<dbReference type="EMBL" id="FXBN01000001">
    <property type="protein sequence ID" value="SMH35587.1"/>
    <property type="molecule type" value="Genomic_DNA"/>
</dbReference>
<evidence type="ECO:0000313" key="2">
    <source>
        <dbReference type="EMBL" id="OJH49535.1"/>
    </source>
</evidence>
<accession>A0A1L9C4T1</accession>
<reference evidence="6" key="3">
    <citation type="submission" date="2017-04" db="EMBL/GenBank/DDBJ databases">
        <authorList>
            <person name="Varghese N."/>
            <person name="Submissions S."/>
        </authorList>
    </citation>
    <scope>NUCLEOTIDE SEQUENCE [LARGE SCALE GENOMIC DNA]</scope>
    <source>
        <strain evidence="6">FDF-1</strain>
    </source>
</reference>
<feature type="transmembrane region" description="Helical" evidence="1">
    <location>
        <begin position="12"/>
        <end position="31"/>
    </location>
</feature>
<dbReference type="EMBL" id="JWTK01000002">
    <property type="protein sequence ID" value="OJH49535.1"/>
    <property type="molecule type" value="Genomic_DNA"/>
</dbReference>
<keyword evidence="1" id="KW-0472">Membrane</keyword>
<evidence type="ECO:0000313" key="7">
    <source>
        <dbReference type="Proteomes" id="UP000278252"/>
    </source>
</evidence>
<evidence type="ECO:0000256" key="1">
    <source>
        <dbReference type="SAM" id="Phobius"/>
    </source>
</evidence>
<dbReference type="InterPro" id="IPR007497">
    <property type="entry name" value="SIMPL/DUF541"/>
</dbReference>
<dbReference type="InterPro" id="IPR052022">
    <property type="entry name" value="26kDa_periplasmic_antigen"/>
</dbReference>
<keyword evidence="6" id="KW-1185">Reference proteome</keyword>
<evidence type="ECO:0000313" key="4">
    <source>
        <dbReference type="EMBL" id="SMH35587.1"/>
    </source>
</evidence>
<dbReference type="Proteomes" id="UP000193969">
    <property type="component" value="Unassembled WGS sequence"/>
</dbReference>
<dbReference type="EMBL" id="RJJH01000001">
    <property type="protein sequence ID" value="RNI13609.1"/>
    <property type="molecule type" value="Genomic_DNA"/>
</dbReference>
<evidence type="ECO:0000313" key="3">
    <source>
        <dbReference type="EMBL" id="RNI13609.1"/>
    </source>
</evidence>
<sequence length="248" mass="26572">MAQENNKDKSYYIIIALSVVLVLMAATLYAGSVDGSDSDSENTLQMNGNAEMMVMPDTATLNIGAEIMAPTAEEASQENADVMNAVIEELKDLGLEDEDIRTSHVSVRPEYNYGEETRTIEGYSASNSVQITTTNLDILGEIIDRSASAGANQIGGVSFSVSDEKQKELHEDLITEAVADASSKAEVLAENLGVEIVGVKSSSISDGTQPRTYYEESVAMDAAEEPATPIEPGESRVSMSVRVTYIVQ</sequence>
<keyword evidence="1" id="KW-1133">Transmembrane helix</keyword>
<organism evidence="2 5">
    <name type="scientific">Methanohalophilus portucalensis FDF-1</name>
    <dbReference type="NCBI Taxonomy" id="523843"/>
    <lineage>
        <taxon>Archaea</taxon>
        <taxon>Methanobacteriati</taxon>
        <taxon>Methanobacteriota</taxon>
        <taxon>Stenosarchaea group</taxon>
        <taxon>Methanomicrobia</taxon>
        <taxon>Methanosarcinales</taxon>
        <taxon>Methanosarcinaceae</taxon>
        <taxon>Methanohalophilus</taxon>
    </lineage>
</organism>
<evidence type="ECO:0000313" key="5">
    <source>
        <dbReference type="Proteomes" id="UP000185713"/>
    </source>
</evidence>
<reference evidence="4" key="2">
    <citation type="submission" date="2017-04" db="EMBL/GenBank/DDBJ databases">
        <authorList>
            <person name="Afonso C.L."/>
            <person name="Miller P.J."/>
            <person name="Scott M.A."/>
            <person name="Spackman E."/>
            <person name="Goraichik I."/>
            <person name="Dimitrov K.M."/>
            <person name="Suarez D.L."/>
            <person name="Swayne D.E."/>
        </authorList>
    </citation>
    <scope>NUCLEOTIDE SEQUENCE [LARGE SCALE GENOMIC DNA]</scope>
    <source>
        <strain evidence="4">FDF-1</strain>
    </source>
</reference>
<gene>
    <name evidence="3" type="ORF">EFE41_03270</name>
    <name evidence="2" type="ORF">MPF_0323</name>
    <name evidence="4" type="ORF">SAMN06264941_1011</name>
</gene>
<proteinExistence type="predicted"/>
<dbReference type="PANTHER" id="PTHR34387">
    <property type="entry name" value="SLR1258 PROTEIN"/>
    <property type="match status" value="1"/>
</dbReference>